<dbReference type="RefSeq" id="XP_018062032.1">
    <property type="nucleotide sequence ID" value="XM_018213681.1"/>
</dbReference>
<dbReference type="GeneID" id="28823407"/>
<gene>
    <name evidence="1" type="ORF">LY89DRAFT_677464</name>
</gene>
<reference evidence="1 2" key="1">
    <citation type="submission" date="2015-10" db="EMBL/GenBank/DDBJ databases">
        <title>Full genome of DAOMC 229536 Phialocephala scopiformis, a fungal endophyte of spruce producing the potent anti-insectan compound rugulosin.</title>
        <authorList>
            <consortium name="DOE Joint Genome Institute"/>
            <person name="Walker A.K."/>
            <person name="Frasz S.L."/>
            <person name="Seifert K.A."/>
            <person name="Miller J.D."/>
            <person name="Mondo S.J."/>
            <person name="Labutti K."/>
            <person name="Lipzen A."/>
            <person name="Dockter R."/>
            <person name="Kennedy M."/>
            <person name="Grigoriev I.V."/>
            <person name="Spatafora J.W."/>
        </authorList>
    </citation>
    <scope>NUCLEOTIDE SEQUENCE [LARGE SCALE GENOMIC DNA]</scope>
    <source>
        <strain evidence="1 2">CBS 120377</strain>
    </source>
</reference>
<evidence type="ECO:0000313" key="1">
    <source>
        <dbReference type="EMBL" id="KUJ07677.1"/>
    </source>
</evidence>
<evidence type="ECO:0000313" key="2">
    <source>
        <dbReference type="Proteomes" id="UP000070700"/>
    </source>
</evidence>
<proteinExistence type="predicted"/>
<sequence>MFSIPISFPRTSRQLQSEIEKVSMIEHCATCCGERIRTVFKKEKVIDEEGSEWLVEELNERFRLCRHLPGGRFSPHFDGKHFASVNGHDGKELMAGEKYLSRTDLIHKRVVDFDFEELYGGLSEEEKGRKMLGIAERLEDNMQSEEAVKWYKEAFWMWPDLERS</sequence>
<protein>
    <submittedName>
        <fullName evidence="1">Uncharacterized protein</fullName>
    </submittedName>
</protein>
<name>A0A132B7L8_MOLSC</name>
<organism evidence="1 2">
    <name type="scientific">Mollisia scopiformis</name>
    <name type="common">Conifer needle endophyte fungus</name>
    <name type="synonym">Phialocephala scopiformis</name>
    <dbReference type="NCBI Taxonomy" id="149040"/>
    <lineage>
        <taxon>Eukaryota</taxon>
        <taxon>Fungi</taxon>
        <taxon>Dikarya</taxon>
        <taxon>Ascomycota</taxon>
        <taxon>Pezizomycotina</taxon>
        <taxon>Leotiomycetes</taxon>
        <taxon>Helotiales</taxon>
        <taxon>Mollisiaceae</taxon>
        <taxon>Mollisia</taxon>
    </lineage>
</organism>
<dbReference type="KEGG" id="psco:LY89DRAFT_677464"/>
<dbReference type="AlphaFoldDB" id="A0A132B7L8"/>
<dbReference type="OrthoDB" id="69177at2759"/>
<dbReference type="EMBL" id="KQ947438">
    <property type="protein sequence ID" value="KUJ07677.1"/>
    <property type="molecule type" value="Genomic_DNA"/>
</dbReference>
<dbReference type="Proteomes" id="UP000070700">
    <property type="component" value="Unassembled WGS sequence"/>
</dbReference>
<accession>A0A132B7L8</accession>
<keyword evidence="2" id="KW-1185">Reference proteome</keyword>
<dbReference type="InParanoid" id="A0A132B7L8"/>